<dbReference type="PANTHER" id="PTHR33164:SF104">
    <property type="entry name" value="TRANSCRIPTIONAL REGULATORY PROTEIN"/>
    <property type="match status" value="1"/>
</dbReference>
<dbReference type="InterPro" id="IPR000835">
    <property type="entry name" value="HTH_MarR-typ"/>
</dbReference>
<dbReference type="PANTHER" id="PTHR33164">
    <property type="entry name" value="TRANSCRIPTIONAL REGULATOR, MARR FAMILY"/>
    <property type="match status" value="1"/>
</dbReference>
<dbReference type="RefSeq" id="WP_212508007.1">
    <property type="nucleotide sequence ID" value="NZ_CP060696.1"/>
</dbReference>
<dbReference type="InterPro" id="IPR036388">
    <property type="entry name" value="WH-like_DNA-bd_sf"/>
</dbReference>
<gene>
    <name evidence="2" type="ORF">H6X83_04745</name>
</gene>
<dbReference type="EMBL" id="CP060696">
    <property type="protein sequence ID" value="QNO18938.1"/>
    <property type="molecule type" value="Genomic_DNA"/>
</dbReference>
<keyword evidence="3" id="KW-1185">Reference proteome</keyword>
<dbReference type="KEGG" id="caml:H6X83_04745"/>
<dbReference type="GO" id="GO:0006950">
    <property type="term" value="P:response to stress"/>
    <property type="evidence" value="ECO:0007669"/>
    <property type="project" value="TreeGrafter"/>
</dbReference>
<dbReference type="AlphaFoldDB" id="A0A7G9WJS6"/>
<dbReference type="PRINTS" id="PR00598">
    <property type="entry name" value="HTHMARR"/>
</dbReference>
<dbReference type="InterPro" id="IPR036390">
    <property type="entry name" value="WH_DNA-bd_sf"/>
</dbReference>
<name>A0A7G9WJS6_9FIRM</name>
<dbReference type="CDD" id="cd00090">
    <property type="entry name" value="HTH_ARSR"/>
    <property type="match status" value="1"/>
</dbReference>
<dbReference type="SUPFAM" id="SSF46785">
    <property type="entry name" value="Winged helix' DNA-binding domain"/>
    <property type="match status" value="1"/>
</dbReference>
<dbReference type="GO" id="GO:0003700">
    <property type="term" value="F:DNA-binding transcription factor activity"/>
    <property type="evidence" value="ECO:0007669"/>
    <property type="project" value="InterPro"/>
</dbReference>
<reference evidence="2 3" key="1">
    <citation type="submission" date="2020-08" db="EMBL/GenBank/DDBJ databases">
        <authorList>
            <person name="Ren C."/>
            <person name="Gu Y."/>
            <person name="Xu Y."/>
        </authorList>
    </citation>
    <scope>NUCLEOTIDE SEQUENCE [LARGE SCALE GENOMIC DNA]</scope>
    <source>
        <strain evidence="2 3">LBM18003</strain>
    </source>
</reference>
<dbReference type="InterPro" id="IPR039422">
    <property type="entry name" value="MarR/SlyA-like"/>
</dbReference>
<dbReference type="Gene3D" id="1.10.10.10">
    <property type="entry name" value="Winged helix-like DNA-binding domain superfamily/Winged helix DNA-binding domain"/>
    <property type="match status" value="1"/>
</dbReference>
<evidence type="ECO:0000313" key="2">
    <source>
        <dbReference type="EMBL" id="QNO18938.1"/>
    </source>
</evidence>
<proteinExistence type="predicted"/>
<sequence>MSESDRDLLFVAAHRVGTLSGKLYHQADLTHSEMMLFHHVKRMQGSEGVRASELGRHLGISRPGTSHLLTALENKGLIERVTSKKDRRAVYVRLTDCGLERYQSMNAQIMECVGRVMVRLGHEKSVQLTILLNELADIMEEEIKACAQKK</sequence>
<evidence type="ECO:0000259" key="1">
    <source>
        <dbReference type="PROSITE" id="PS50995"/>
    </source>
</evidence>
<dbReference type="Proteomes" id="UP000516046">
    <property type="component" value="Chromosome"/>
</dbReference>
<accession>A0A7G9WJS6</accession>
<dbReference type="InterPro" id="IPR011991">
    <property type="entry name" value="ArsR-like_HTH"/>
</dbReference>
<evidence type="ECO:0000313" key="3">
    <source>
        <dbReference type="Proteomes" id="UP000516046"/>
    </source>
</evidence>
<organism evidence="2 3">
    <name type="scientific">Caproicibacterium amylolyticum</name>
    <dbReference type="NCBI Taxonomy" id="2766537"/>
    <lineage>
        <taxon>Bacteria</taxon>
        <taxon>Bacillati</taxon>
        <taxon>Bacillota</taxon>
        <taxon>Clostridia</taxon>
        <taxon>Eubacteriales</taxon>
        <taxon>Oscillospiraceae</taxon>
        <taxon>Caproicibacterium</taxon>
    </lineage>
</organism>
<dbReference type="SMART" id="SM00347">
    <property type="entry name" value="HTH_MARR"/>
    <property type="match status" value="1"/>
</dbReference>
<protein>
    <submittedName>
        <fullName evidence="2">MarR family transcriptional regulator</fullName>
    </submittedName>
</protein>
<dbReference type="PROSITE" id="PS50995">
    <property type="entry name" value="HTH_MARR_2"/>
    <property type="match status" value="1"/>
</dbReference>
<dbReference type="Pfam" id="PF12802">
    <property type="entry name" value="MarR_2"/>
    <property type="match status" value="1"/>
</dbReference>
<feature type="domain" description="HTH marR-type" evidence="1">
    <location>
        <begin position="1"/>
        <end position="137"/>
    </location>
</feature>